<organism evidence="1 2">
    <name type="scientific">Streptomyces vulcanius</name>
    <dbReference type="NCBI Taxonomy" id="1441876"/>
    <lineage>
        <taxon>Bacteria</taxon>
        <taxon>Bacillati</taxon>
        <taxon>Actinomycetota</taxon>
        <taxon>Actinomycetes</taxon>
        <taxon>Kitasatosporales</taxon>
        <taxon>Streptomycetaceae</taxon>
        <taxon>Streptomyces</taxon>
    </lineage>
</organism>
<dbReference type="Gene3D" id="3.30.565.10">
    <property type="entry name" value="Histidine kinase-like ATPase, C-terminal domain"/>
    <property type="match status" value="1"/>
</dbReference>
<proteinExistence type="predicted"/>
<dbReference type="InterPro" id="IPR036890">
    <property type="entry name" value="HATPase_C_sf"/>
</dbReference>
<accession>A0ABV9B6H0</accession>
<dbReference type="RefSeq" id="WP_381167418.1">
    <property type="nucleotide sequence ID" value="NZ_JBHSFK010000063.1"/>
</dbReference>
<dbReference type="EMBL" id="JBHSFK010000063">
    <property type="protein sequence ID" value="MFC4507878.1"/>
    <property type="molecule type" value="Genomic_DNA"/>
</dbReference>
<reference evidence="2" key="1">
    <citation type="journal article" date="2019" name="Int. J. Syst. Evol. Microbiol.">
        <title>The Global Catalogue of Microorganisms (GCM) 10K type strain sequencing project: providing services to taxonomists for standard genome sequencing and annotation.</title>
        <authorList>
            <consortium name="The Broad Institute Genomics Platform"/>
            <consortium name="The Broad Institute Genome Sequencing Center for Infectious Disease"/>
            <person name="Wu L."/>
            <person name="Ma J."/>
        </authorList>
    </citation>
    <scope>NUCLEOTIDE SEQUENCE [LARGE SCALE GENOMIC DNA]</scope>
    <source>
        <strain evidence="2">CGMCC 4.7177</strain>
    </source>
</reference>
<protein>
    <recommendedName>
        <fullName evidence="3">ATP-binding protein</fullName>
    </recommendedName>
</protein>
<dbReference type="Proteomes" id="UP001595839">
    <property type="component" value="Unassembled WGS sequence"/>
</dbReference>
<evidence type="ECO:0000313" key="1">
    <source>
        <dbReference type="EMBL" id="MFC4507878.1"/>
    </source>
</evidence>
<evidence type="ECO:0008006" key="3">
    <source>
        <dbReference type="Google" id="ProtNLM"/>
    </source>
</evidence>
<sequence>MTWPLSGETARNLVLGRLRKIGCVGDEHAAGCVADVLATNAAAHAAPLDCDGTPLRLVILPDSQLLIEVDDGTPDFAGFDKDMEGAPVGRGLGWVSHYRGRMTHYPLLDEQGKTVGKTVQVLLPVTRGDAA</sequence>
<name>A0ABV9B6H0_9ACTN</name>
<comment type="caution">
    <text evidence="1">The sequence shown here is derived from an EMBL/GenBank/DDBJ whole genome shotgun (WGS) entry which is preliminary data.</text>
</comment>
<evidence type="ECO:0000313" key="2">
    <source>
        <dbReference type="Proteomes" id="UP001595839"/>
    </source>
</evidence>
<gene>
    <name evidence="1" type="ORF">ACFPIH_52220</name>
</gene>
<keyword evidence="2" id="KW-1185">Reference proteome</keyword>